<organism evidence="2 3">
    <name type="scientific">Nitrososphaera gargensis (strain Ga9.2)</name>
    <dbReference type="NCBI Taxonomy" id="1237085"/>
    <lineage>
        <taxon>Archaea</taxon>
        <taxon>Nitrososphaerota</taxon>
        <taxon>Nitrososphaeria</taxon>
        <taxon>Nitrososphaerales</taxon>
        <taxon>Nitrososphaeraceae</taxon>
        <taxon>Nitrososphaera</taxon>
    </lineage>
</organism>
<evidence type="ECO:0000256" key="1">
    <source>
        <dbReference type="SAM" id="Phobius"/>
    </source>
</evidence>
<accession>K0IKL0</accession>
<dbReference type="BioCyc" id="CNIT1237085:G1324-2079-MONOMER"/>
<dbReference type="RefSeq" id="WP_015019547.1">
    <property type="nucleotide sequence ID" value="NC_018719.1"/>
</dbReference>
<dbReference type="InParanoid" id="K0IKL0"/>
<dbReference type="EMBL" id="CP002408">
    <property type="protein sequence ID" value="AFU59012.1"/>
    <property type="molecule type" value="Genomic_DNA"/>
</dbReference>
<dbReference type="HOGENOM" id="CLU_2313875_0_0_2"/>
<dbReference type="Proteomes" id="UP000008037">
    <property type="component" value="Chromosome"/>
</dbReference>
<dbReference type="KEGG" id="nga:Ngar_c20810"/>
<sequence>MLYTGVGLTTIAAAIGVFVSLKNRQEIQTKSFYTAFKLLIIGAAIQLVSGPGDFMWHSVFGVDGLMSPPHLALATGILVNAVAVVVGLARILPHMQSSE</sequence>
<feature type="transmembrane region" description="Helical" evidence="1">
    <location>
        <begin position="71"/>
        <end position="92"/>
    </location>
</feature>
<feature type="transmembrane region" description="Helical" evidence="1">
    <location>
        <begin position="33"/>
        <end position="51"/>
    </location>
</feature>
<reference evidence="2 3" key="1">
    <citation type="journal article" date="2012" name="Environ. Microbiol.">
        <title>The genome of the ammonia-oxidizing Candidatus Nitrososphaera gargensis: insights into metabolic versatility and environmental adaptations.</title>
        <authorList>
            <person name="Spang A."/>
            <person name="Poehlein A."/>
            <person name="Offre P."/>
            <person name="Zumbragel S."/>
            <person name="Haider S."/>
            <person name="Rychlik N."/>
            <person name="Nowka B."/>
            <person name="Schmeisser C."/>
            <person name="Lebedeva E.V."/>
            <person name="Rattei T."/>
            <person name="Bohm C."/>
            <person name="Schmid M."/>
            <person name="Galushko A."/>
            <person name="Hatzenpichler R."/>
            <person name="Weinmaier T."/>
            <person name="Daniel R."/>
            <person name="Schleper C."/>
            <person name="Spieck E."/>
            <person name="Streit W."/>
            <person name="Wagner M."/>
        </authorList>
    </citation>
    <scope>NUCLEOTIDE SEQUENCE [LARGE SCALE GENOMIC DNA]</scope>
    <source>
        <strain evidence="3">Ga9.2</strain>
    </source>
</reference>
<dbReference type="STRING" id="1237085.Ngar_c20810"/>
<feature type="transmembrane region" description="Helical" evidence="1">
    <location>
        <begin position="6"/>
        <end position="21"/>
    </location>
</feature>
<proteinExistence type="predicted"/>
<dbReference type="GeneID" id="13795944"/>
<evidence type="ECO:0000313" key="3">
    <source>
        <dbReference type="Proteomes" id="UP000008037"/>
    </source>
</evidence>
<dbReference type="AlphaFoldDB" id="K0IKL0"/>
<gene>
    <name evidence="2" type="ordered locus">Ngar_c20810</name>
</gene>
<keyword evidence="3" id="KW-1185">Reference proteome</keyword>
<protein>
    <submittedName>
        <fullName evidence="2">Uncharacterized protein</fullName>
    </submittedName>
</protein>
<keyword evidence="1" id="KW-1133">Transmembrane helix</keyword>
<evidence type="ECO:0000313" key="2">
    <source>
        <dbReference type="EMBL" id="AFU59012.1"/>
    </source>
</evidence>
<keyword evidence="1" id="KW-0812">Transmembrane</keyword>
<name>K0IKL0_NITGG</name>
<keyword evidence="1" id="KW-0472">Membrane</keyword>
<dbReference type="OrthoDB" id="11953at2157"/>